<dbReference type="HOGENOM" id="CLU_1145382_0_0_11"/>
<dbReference type="EMBL" id="CP002379">
    <property type="protein sequence ID" value="ADX74302.1"/>
    <property type="molecule type" value="Genomic_DNA"/>
</dbReference>
<gene>
    <name evidence="1" type="ordered locus">Asphe3_31940</name>
</gene>
<organism evidence="1 2">
    <name type="scientific">Pseudarthrobacter phenanthrenivorans (strain DSM 18606 / JCM 16027 / LMG 23796 / Sphe3)</name>
    <name type="common">Arthrobacter phenanthrenivorans</name>
    <dbReference type="NCBI Taxonomy" id="930171"/>
    <lineage>
        <taxon>Bacteria</taxon>
        <taxon>Bacillati</taxon>
        <taxon>Actinomycetota</taxon>
        <taxon>Actinomycetes</taxon>
        <taxon>Micrococcales</taxon>
        <taxon>Micrococcaceae</taxon>
        <taxon>Pseudarthrobacter</taxon>
    </lineage>
</organism>
<dbReference type="Proteomes" id="UP000008639">
    <property type="component" value="Chromosome"/>
</dbReference>
<dbReference type="AlphaFoldDB" id="F0M2P0"/>
<reference evidence="1 2" key="1">
    <citation type="journal article" date="2011" name="Stand. Genomic Sci.">
        <title>Complete genome sequence of Arthrobacter phenanthrenivorans type strain (Sphe3).</title>
        <authorList>
            <person name="Kallimanis A."/>
            <person name="Labutti K.M."/>
            <person name="Lapidus A."/>
            <person name="Clum A."/>
            <person name="Lykidis A."/>
            <person name="Mavromatis K."/>
            <person name="Pagani I."/>
            <person name="Liolios K."/>
            <person name="Ivanova N."/>
            <person name="Goodwin L."/>
            <person name="Pitluck S."/>
            <person name="Chen A."/>
            <person name="Palaniappan K."/>
            <person name="Markowitz V."/>
            <person name="Bristow J."/>
            <person name="Velentzas A.D."/>
            <person name="Perisynakis A."/>
            <person name="Ouzounis C.C."/>
            <person name="Kyrpides N.C."/>
            <person name="Koukkou A.I."/>
            <person name="Drainas C."/>
        </authorList>
    </citation>
    <scope>NUCLEOTIDE SEQUENCE [LARGE SCALE GENOMIC DNA]</scope>
    <source>
        <strain evidence="2">DSM 18606 / JCM 16027 / LMG 23796 / Sphe3</strain>
    </source>
</reference>
<proteinExistence type="predicted"/>
<accession>F0M2P0</accession>
<sequence length="242" mass="26143">MSHLAPQRPATPAARLHLPVLPLRRRLTLLPRRRRSFRDQELMAISSKVLEPHGGRVGDTAMARKSYALMTQPPASASPSSILGPTEPAECNVFHRSWQHEAQLDPSMGFAVAEIFDVGAHGTGMILFDVRSAPRERLAKADFDYSQELMVRCATFDQTVSGATGPQKMTIQLLPGPDIGEKAYVTKESFGGNATGVGLRVLAGTVSLDMGANTGMAISAEEALNLMSQVAKEFVDEVENSL</sequence>
<dbReference type="KEGG" id="apn:Asphe3_31940"/>
<name>F0M2P0_PSEPM</name>
<evidence type="ECO:0000313" key="2">
    <source>
        <dbReference type="Proteomes" id="UP000008639"/>
    </source>
</evidence>
<evidence type="ECO:0000313" key="1">
    <source>
        <dbReference type="EMBL" id="ADX74302.1"/>
    </source>
</evidence>
<protein>
    <submittedName>
        <fullName evidence="1">Uncharacterized protein</fullName>
    </submittedName>
</protein>